<evidence type="ECO:0000256" key="4">
    <source>
        <dbReference type="ARBA" id="ARBA00023136"/>
    </source>
</evidence>
<keyword evidence="1 5" id="KW-1003">Cell membrane</keyword>
<evidence type="ECO:0000256" key="5">
    <source>
        <dbReference type="HAMAP-Rule" id="MF_00189"/>
    </source>
</evidence>
<dbReference type="NCBIfam" id="NF001325">
    <property type="entry name" value="PRK00259.1-3"/>
    <property type="match status" value="1"/>
</dbReference>
<dbReference type="InterPro" id="IPR006008">
    <property type="entry name" value="YciB"/>
</dbReference>
<proteinExistence type="inferred from homology"/>
<comment type="similarity">
    <text evidence="5">Belongs to the YciB family.</text>
</comment>
<feature type="transmembrane region" description="Helical" evidence="5">
    <location>
        <begin position="51"/>
        <end position="69"/>
    </location>
</feature>
<organism evidence="6 7">
    <name type="scientific">Chitiniphilus eburneus</name>
    <dbReference type="NCBI Taxonomy" id="2571148"/>
    <lineage>
        <taxon>Bacteria</taxon>
        <taxon>Pseudomonadati</taxon>
        <taxon>Pseudomonadota</taxon>
        <taxon>Betaproteobacteria</taxon>
        <taxon>Neisseriales</taxon>
        <taxon>Chitinibacteraceae</taxon>
        <taxon>Chitiniphilus</taxon>
    </lineage>
</organism>
<keyword evidence="7" id="KW-1185">Reference proteome</keyword>
<accession>A0A4V5MPK3</accession>
<comment type="subcellular location">
    <subcellularLocation>
        <location evidence="5">Cell inner membrane</location>
        <topology evidence="5">Multi-pass membrane protein</topology>
    </subcellularLocation>
</comment>
<dbReference type="NCBIfam" id="TIGR00997">
    <property type="entry name" value="ispZ"/>
    <property type="match status" value="1"/>
</dbReference>
<dbReference type="AlphaFoldDB" id="A0A4V5MPK3"/>
<evidence type="ECO:0000313" key="6">
    <source>
        <dbReference type="EMBL" id="TJZ69028.1"/>
    </source>
</evidence>
<dbReference type="GO" id="GO:0005886">
    <property type="term" value="C:plasma membrane"/>
    <property type="evidence" value="ECO:0007669"/>
    <property type="project" value="UniProtKB-SubCell"/>
</dbReference>
<evidence type="ECO:0000256" key="2">
    <source>
        <dbReference type="ARBA" id="ARBA00022692"/>
    </source>
</evidence>
<feature type="transmembrane region" description="Helical" evidence="5">
    <location>
        <begin position="116"/>
        <end position="140"/>
    </location>
</feature>
<keyword evidence="5" id="KW-0997">Cell inner membrane</keyword>
<comment type="caution">
    <text evidence="6">The sequence shown here is derived from an EMBL/GenBank/DDBJ whole genome shotgun (WGS) entry which is preliminary data.</text>
</comment>
<sequence length="188" mass="20936">MKFLFDLFPVLVFFGVYFGSGDIFIATGVAIGASTLQVLYAWWRWRKVEPMLLISFALIVVLGGATLLLHNKTFILWKPTALYWAFALVLAGAKLLKGRDLLRSAMGAQLALPDPVWTRLTLAWIVFFVAMGVLNLYVAFSFTEATWVKFKTFGTLGLTLAFVIGQGLVLSRYLQDDEPVTESAGEEK</sequence>
<feature type="transmembrane region" description="Helical" evidence="5">
    <location>
        <begin position="7"/>
        <end position="31"/>
    </location>
</feature>
<dbReference type="RefSeq" id="WP_136774311.1">
    <property type="nucleotide sequence ID" value="NZ_CP156074.1"/>
</dbReference>
<name>A0A4V5MPK3_9NEIS</name>
<dbReference type="PANTHER" id="PTHR36917">
    <property type="entry name" value="INTRACELLULAR SEPTATION PROTEIN A-RELATED"/>
    <property type="match status" value="1"/>
</dbReference>
<keyword evidence="3 5" id="KW-1133">Transmembrane helix</keyword>
<keyword evidence="2 5" id="KW-0812">Transmembrane</keyword>
<dbReference type="EMBL" id="SUMF01000022">
    <property type="protein sequence ID" value="TJZ69028.1"/>
    <property type="molecule type" value="Genomic_DNA"/>
</dbReference>
<evidence type="ECO:0000313" key="7">
    <source>
        <dbReference type="Proteomes" id="UP000310016"/>
    </source>
</evidence>
<protein>
    <recommendedName>
        <fullName evidence="5">Inner membrane-spanning protein YciB</fullName>
    </recommendedName>
</protein>
<dbReference type="HAMAP" id="MF_00189">
    <property type="entry name" value="YciB"/>
    <property type="match status" value="1"/>
</dbReference>
<gene>
    <name evidence="5" type="primary">yciB</name>
    <name evidence="6" type="ORF">FAZ21_15285</name>
</gene>
<reference evidence="6 7" key="1">
    <citation type="submission" date="2019-04" db="EMBL/GenBank/DDBJ databases">
        <title>Chitiniphilus eburnea sp. nov., a novel chitinolytic bacterium isolated from aquaculture sludge.</title>
        <authorList>
            <person name="Sheng M."/>
        </authorList>
    </citation>
    <scope>NUCLEOTIDE SEQUENCE [LARGE SCALE GENOMIC DNA]</scope>
    <source>
        <strain evidence="6 7">HX-2-15</strain>
    </source>
</reference>
<evidence type="ECO:0000256" key="1">
    <source>
        <dbReference type="ARBA" id="ARBA00022475"/>
    </source>
</evidence>
<dbReference type="Proteomes" id="UP000310016">
    <property type="component" value="Unassembled WGS sequence"/>
</dbReference>
<keyword evidence="4 5" id="KW-0472">Membrane</keyword>
<evidence type="ECO:0000256" key="3">
    <source>
        <dbReference type="ARBA" id="ARBA00022989"/>
    </source>
</evidence>
<feature type="transmembrane region" description="Helical" evidence="5">
    <location>
        <begin position="152"/>
        <end position="174"/>
    </location>
</feature>
<dbReference type="OrthoDB" id="9788219at2"/>
<comment type="function">
    <text evidence="5">Plays a role in cell envelope biogenesis, maintenance of cell envelope integrity and membrane homeostasis.</text>
</comment>
<dbReference type="PANTHER" id="PTHR36917:SF1">
    <property type="entry name" value="INNER MEMBRANE-SPANNING PROTEIN YCIB"/>
    <property type="match status" value="1"/>
</dbReference>
<dbReference type="Pfam" id="PF04279">
    <property type="entry name" value="IspA"/>
    <property type="match status" value="1"/>
</dbReference>
<feature type="transmembrane region" description="Helical" evidence="5">
    <location>
        <begin position="81"/>
        <end position="96"/>
    </location>
</feature>